<evidence type="ECO:0000256" key="7">
    <source>
        <dbReference type="PROSITE-ProRule" id="PRU10141"/>
    </source>
</evidence>
<keyword evidence="3" id="KW-0808">Transferase</keyword>
<dbReference type="CDD" id="cd14014">
    <property type="entry name" value="STKc_PknB_like"/>
    <property type="match status" value="1"/>
</dbReference>
<dbReference type="InterPro" id="IPR000719">
    <property type="entry name" value="Prot_kinase_dom"/>
</dbReference>
<dbReference type="RefSeq" id="WP_270072952.1">
    <property type="nucleotide sequence ID" value="NZ_JAJAQC010000025.1"/>
</dbReference>
<dbReference type="Pfam" id="PF03815">
    <property type="entry name" value="LCCL"/>
    <property type="match status" value="2"/>
</dbReference>
<dbReference type="InterPro" id="IPR011009">
    <property type="entry name" value="Kinase-like_dom_sf"/>
</dbReference>
<sequence length="516" mass="54060">MVEAGRVLSGRYRLVEPLGAGGFGQVWRGVDHRLEREVAVKVLLGSPAGGHQAARLFEREATLAARLSHPGITVVHDVGVDPACRFVVMELLAGRDLAAVLADSPAGVAVTDAADWGAQAADALAAAHRAGVVHRDIKPANLMLLDEGRIKVCDFGIARAVGAAGGAAARGYASPAYAAPEQISDTAVDGRADLYSLGCTLYHLLTGHPPFTGDTHVAVLAGHLSRTPDLPSALRGEIPPALDDLLMALLAKDPAQRPGDPTALAARLRHLSAPPRPTFRQEPRAAASGAAGPARCAVFLGALDWSTTAATFRGRDHEVFTAVYPPGGTRHAGRVWGDGVYTDDSSVGLAAVHAGLLSLTEGGAVTFEIRPGQRAYGAASRNGVKSTRWGRWSGSFVFPEEAERGLLGRPKPQPVFVGPMDWSSTATAFRGRDHESFTFLLPPGGPRHVGHVWGDGVYTDDSSVGLAAVHAGLLSLTEGGAVTFEIRPGQRAYGAASRNGVKSSRWGRWSGSFVLR</sequence>
<evidence type="ECO:0000256" key="2">
    <source>
        <dbReference type="ARBA" id="ARBA00022527"/>
    </source>
</evidence>
<dbReference type="Gene3D" id="2.170.130.20">
    <property type="entry name" value="LCCL-like domain"/>
    <property type="match status" value="2"/>
</dbReference>
<dbReference type="PROSITE" id="PS50011">
    <property type="entry name" value="PROTEIN_KINASE_DOM"/>
    <property type="match status" value="1"/>
</dbReference>
<proteinExistence type="predicted"/>
<dbReference type="PROSITE" id="PS00107">
    <property type="entry name" value="PROTEIN_KINASE_ATP"/>
    <property type="match status" value="1"/>
</dbReference>
<evidence type="ECO:0000313" key="11">
    <source>
        <dbReference type="Proteomes" id="UP001140076"/>
    </source>
</evidence>
<keyword evidence="6 7" id="KW-0067">ATP-binding</keyword>
<reference evidence="10" key="1">
    <citation type="submission" date="2021-10" db="EMBL/GenBank/DDBJ databases">
        <title>Streptomonospora sp. nov., isolated from mangrove soil.</title>
        <authorList>
            <person name="Chen X."/>
            <person name="Ge X."/>
            <person name="Liu W."/>
        </authorList>
    </citation>
    <scope>NUCLEOTIDE SEQUENCE</scope>
    <source>
        <strain evidence="10">S1-112</strain>
    </source>
</reference>
<evidence type="ECO:0000256" key="3">
    <source>
        <dbReference type="ARBA" id="ARBA00022679"/>
    </source>
</evidence>
<evidence type="ECO:0000259" key="9">
    <source>
        <dbReference type="PROSITE" id="PS50820"/>
    </source>
</evidence>
<comment type="caution">
    <text evidence="10">The sequence shown here is derived from an EMBL/GenBank/DDBJ whole genome shotgun (WGS) entry which is preliminary data.</text>
</comment>
<dbReference type="Proteomes" id="UP001140076">
    <property type="component" value="Unassembled WGS sequence"/>
</dbReference>
<gene>
    <name evidence="10" type="ORF">LG943_15315</name>
</gene>
<dbReference type="PANTHER" id="PTHR43289:SF6">
    <property type="entry name" value="SERINE_THREONINE-PROTEIN KINASE NEKL-3"/>
    <property type="match status" value="1"/>
</dbReference>
<accession>A0A9X3SPB1</accession>
<dbReference type="InterPro" id="IPR036609">
    <property type="entry name" value="LCCL_sf"/>
</dbReference>
<evidence type="ECO:0000256" key="6">
    <source>
        <dbReference type="ARBA" id="ARBA00022840"/>
    </source>
</evidence>
<feature type="binding site" evidence="7">
    <location>
        <position position="41"/>
    </location>
    <ligand>
        <name>ATP</name>
        <dbReference type="ChEBI" id="CHEBI:30616"/>
    </ligand>
</feature>
<protein>
    <recommendedName>
        <fullName evidence="1">non-specific serine/threonine protein kinase</fullName>
        <ecNumber evidence="1">2.7.11.1</ecNumber>
    </recommendedName>
</protein>
<dbReference type="AlphaFoldDB" id="A0A9X3SPB1"/>
<keyword evidence="5 10" id="KW-0418">Kinase</keyword>
<dbReference type="Gene3D" id="1.10.510.10">
    <property type="entry name" value="Transferase(Phosphotransferase) domain 1"/>
    <property type="match status" value="1"/>
</dbReference>
<feature type="domain" description="Protein kinase" evidence="8">
    <location>
        <begin position="12"/>
        <end position="279"/>
    </location>
</feature>
<dbReference type="PROSITE" id="PS50820">
    <property type="entry name" value="LCCL"/>
    <property type="match status" value="2"/>
</dbReference>
<name>A0A9X3SPB1_9ACTN</name>
<dbReference type="PANTHER" id="PTHR43289">
    <property type="entry name" value="MITOGEN-ACTIVATED PROTEIN KINASE KINASE KINASE 20-RELATED"/>
    <property type="match status" value="1"/>
</dbReference>
<dbReference type="SUPFAM" id="SSF69848">
    <property type="entry name" value="LCCL domain"/>
    <property type="match status" value="2"/>
</dbReference>
<evidence type="ECO:0000256" key="4">
    <source>
        <dbReference type="ARBA" id="ARBA00022741"/>
    </source>
</evidence>
<dbReference type="SMART" id="SM00220">
    <property type="entry name" value="S_TKc"/>
    <property type="match status" value="1"/>
</dbReference>
<dbReference type="Pfam" id="PF00069">
    <property type="entry name" value="Pkinase"/>
    <property type="match status" value="1"/>
</dbReference>
<dbReference type="SMART" id="SM00603">
    <property type="entry name" value="LCCL"/>
    <property type="match status" value="2"/>
</dbReference>
<evidence type="ECO:0000313" key="10">
    <source>
        <dbReference type="EMBL" id="MDA0565676.1"/>
    </source>
</evidence>
<dbReference type="InterPro" id="IPR004043">
    <property type="entry name" value="LCCL"/>
</dbReference>
<dbReference type="SUPFAM" id="SSF56112">
    <property type="entry name" value="Protein kinase-like (PK-like)"/>
    <property type="match status" value="1"/>
</dbReference>
<feature type="domain" description="LCCL" evidence="9">
    <location>
        <begin position="429"/>
        <end position="513"/>
    </location>
</feature>
<dbReference type="InterPro" id="IPR008271">
    <property type="entry name" value="Ser/Thr_kinase_AS"/>
</dbReference>
<keyword evidence="11" id="KW-1185">Reference proteome</keyword>
<feature type="domain" description="LCCL" evidence="9">
    <location>
        <begin position="325"/>
        <end position="396"/>
    </location>
</feature>
<keyword evidence="4 7" id="KW-0547">Nucleotide-binding</keyword>
<evidence type="ECO:0000256" key="5">
    <source>
        <dbReference type="ARBA" id="ARBA00022777"/>
    </source>
</evidence>
<evidence type="ECO:0000259" key="8">
    <source>
        <dbReference type="PROSITE" id="PS50011"/>
    </source>
</evidence>
<dbReference type="Gene3D" id="3.30.200.20">
    <property type="entry name" value="Phosphorylase Kinase, domain 1"/>
    <property type="match status" value="1"/>
</dbReference>
<dbReference type="InterPro" id="IPR017441">
    <property type="entry name" value="Protein_kinase_ATP_BS"/>
</dbReference>
<dbReference type="PROSITE" id="PS00108">
    <property type="entry name" value="PROTEIN_KINASE_ST"/>
    <property type="match status" value="1"/>
</dbReference>
<dbReference type="EC" id="2.7.11.1" evidence="1"/>
<evidence type="ECO:0000256" key="1">
    <source>
        <dbReference type="ARBA" id="ARBA00012513"/>
    </source>
</evidence>
<dbReference type="GO" id="GO:0005524">
    <property type="term" value="F:ATP binding"/>
    <property type="evidence" value="ECO:0007669"/>
    <property type="project" value="UniProtKB-UniRule"/>
</dbReference>
<organism evidence="10 11">
    <name type="scientific">Streptomonospora mangrovi</name>
    <dbReference type="NCBI Taxonomy" id="2883123"/>
    <lineage>
        <taxon>Bacteria</taxon>
        <taxon>Bacillati</taxon>
        <taxon>Actinomycetota</taxon>
        <taxon>Actinomycetes</taxon>
        <taxon>Streptosporangiales</taxon>
        <taxon>Nocardiopsidaceae</taxon>
        <taxon>Streptomonospora</taxon>
    </lineage>
</organism>
<dbReference type="EMBL" id="JAJAQC010000025">
    <property type="protein sequence ID" value="MDA0565676.1"/>
    <property type="molecule type" value="Genomic_DNA"/>
</dbReference>
<keyword evidence="2" id="KW-0723">Serine/threonine-protein kinase</keyword>
<dbReference type="GO" id="GO:0004674">
    <property type="term" value="F:protein serine/threonine kinase activity"/>
    <property type="evidence" value="ECO:0007669"/>
    <property type="project" value="UniProtKB-KW"/>
</dbReference>